<accession>A0A0V1MY83</accession>
<organism evidence="1 2">
    <name type="scientific">Trichinella papuae</name>
    <dbReference type="NCBI Taxonomy" id="268474"/>
    <lineage>
        <taxon>Eukaryota</taxon>
        <taxon>Metazoa</taxon>
        <taxon>Ecdysozoa</taxon>
        <taxon>Nematoda</taxon>
        <taxon>Enoplea</taxon>
        <taxon>Dorylaimia</taxon>
        <taxon>Trichinellida</taxon>
        <taxon>Trichinellidae</taxon>
        <taxon>Trichinella</taxon>
    </lineage>
</organism>
<evidence type="ECO:0000313" key="1">
    <source>
        <dbReference type="EMBL" id="KRZ76717.1"/>
    </source>
</evidence>
<reference evidence="1 2" key="1">
    <citation type="submission" date="2015-01" db="EMBL/GenBank/DDBJ databases">
        <title>Evolution of Trichinella species and genotypes.</title>
        <authorList>
            <person name="Korhonen P.K."/>
            <person name="Edoardo P."/>
            <person name="Giuseppe L.R."/>
            <person name="Gasser R.B."/>
        </authorList>
    </citation>
    <scope>NUCLEOTIDE SEQUENCE [LARGE SCALE GENOMIC DNA]</scope>
    <source>
        <strain evidence="1">ISS1980</strain>
    </source>
</reference>
<protein>
    <submittedName>
        <fullName evidence="1">Uncharacterized protein</fullName>
    </submittedName>
</protein>
<comment type="caution">
    <text evidence="1">The sequence shown here is derived from an EMBL/GenBank/DDBJ whole genome shotgun (WGS) entry which is preliminary data.</text>
</comment>
<proteinExistence type="predicted"/>
<keyword evidence="2" id="KW-1185">Reference proteome</keyword>
<dbReference type="AlphaFoldDB" id="A0A0V1MY83"/>
<gene>
    <name evidence="1" type="ORF">T10_6</name>
</gene>
<dbReference type="Proteomes" id="UP000054843">
    <property type="component" value="Unassembled WGS sequence"/>
</dbReference>
<sequence length="61" mass="6602">MNTERCQPQAILGRSLLCCCYLLISEGKAALTALPIDRPTNRHALLMNAKLTSRSASANEA</sequence>
<name>A0A0V1MY83_9BILA</name>
<dbReference type="EMBL" id="JYDO01000025">
    <property type="protein sequence ID" value="KRZ76717.1"/>
    <property type="molecule type" value="Genomic_DNA"/>
</dbReference>
<evidence type="ECO:0000313" key="2">
    <source>
        <dbReference type="Proteomes" id="UP000054843"/>
    </source>
</evidence>